<dbReference type="HOGENOM" id="CLU_2975401_0_0_10"/>
<reference evidence="1 2" key="1">
    <citation type="submission" date="2012-05" db="EMBL/GenBank/DDBJ databases">
        <authorList>
            <person name="Weinstock G."/>
            <person name="Sodergren E."/>
            <person name="Lobos E.A."/>
            <person name="Fulton L."/>
            <person name="Fulton R."/>
            <person name="Courtney L."/>
            <person name="Fronick C."/>
            <person name="O'Laughlin M."/>
            <person name="Godfrey J."/>
            <person name="Wilson R.M."/>
            <person name="Miner T."/>
            <person name="Farmer C."/>
            <person name="Delehaunty K."/>
            <person name="Cordes M."/>
            <person name="Minx P."/>
            <person name="Tomlinson C."/>
            <person name="Chen J."/>
            <person name="Wollam A."/>
            <person name="Pepin K.H."/>
            <person name="Bhonagiri V."/>
            <person name="Zhang X."/>
            <person name="Suruliraj S."/>
            <person name="Warren W."/>
            <person name="Mitreva M."/>
            <person name="Mardis E.R."/>
            <person name="Wilson R.K."/>
        </authorList>
    </citation>
    <scope>NUCLEOTIDE SEQUENCE [LARGE SCALE GENOMIC DNA]</scope>
    <source>
        <strain evidence="1 2">F0037</strain>
    </source>
</reference>
<evidence type="ECO:0000313" key="2">
    <source>
        <dbReference type="Proteomes" id="UP000010408"/>
    </source>
</evidence>
<gene>
    <name evidence="1" type="ORF">HMPREF9134_01431</name>
</gene>
<proteinExistence type="predicted"/>
<comment type="caution">
    <text evidence="1">The sequence shown here is derived from an EMBL/GenBank/DDBJ whole genome shotgun (WGS) entry which is preliminary data.</text>
</comment>
<dbReference type="AlphaFoldDB" id="L1NBE1"/>
<protein>
    <submittedName>
        <fullName evidence="1">Uncharacterized protein</fullName>
    </submittedName>
</protein>
<name>L1NBE1_9PORP</name>
<evidence type="ECO:0000313" key="1">
    <source>
        <dbReference type="EMBL" id="EKY00693.1"/>
    </source>
</evidence>
<dbReference type="Proteomes" id="UP000010408">
    <property type="component" value="Unassembled WGS sequence"/>
</dbReference>
<dbReference type="EMBL" id="AMEQ01000037">
    <property type="protein sequence ID" value="EKY00693.1"/>
    <property type="molecule type" value="Genomic_DNA"/>
</dbReference>
<sequence>MHERESYSYHSIWAISSPPFIIHWTYSQYEVEAKPGRYFPLYLAQAELFTSKGKGKRP</sequence>
<organism evidence="1 2">
    <name type="scientific">Porphyromonas catoniae F0037</name>
    <dbReference type="NCBI Taxonomy" id="1127696"/>
    <lineage>
        <taxon>Bacteria</taxon>
        <taxon>Pseudomonadati</taxon>
        <taxon>Bacteroidota</taxon>
        <taxon>Bacteroidia</taxon>
        <taxon>Bacteroidales</taxon>
        <taxon>Porphyromonadaceae</taxon>
        <taxon>Porphyromonas</taxon>
    </lineage>
</organism>
<accession>L1NBE1</accession>